<dbReference type="EMBL" id="RJJX01000018">
    <property type="protein sequence ID" value="RUT73652.1"/>
    <property type="molecule type" value="Genomic_DNA"/>
</dbReference>
<comment type="caution">
    <text evidence="2">The sequence shown here is derived from an EMBL/GenBank/DDBJ whole genome shotgun (WGS) entry which is preliminary data.</text>
</comment>
<accession>A0A434AGZ1</accession>
<keyword evidence="3" id="KW-1185">Reference proteome</keyword>
<feature type="signal peptide" evidence="1">
    <location>
        <begin position="1"/>
        <end position="19"/>
    </location>
</feature>
<evidence type="ECO:0000256" key="1">
    <source>
        <dbReference type="SAM" id="SignalP"/>
    </source>
</evidence>
<sequence>MKRFLSIIILLFFALSSFAQSFKVIPASIEFKLSKGELKSEKISVTNTSDRQESFVISTCDYTFDDKGNTKYASAGTYDRSCANWMTVTPSYIQLNPNENIDLSVIMKVPDGEEKTHWGMVIIRSEKEFTGQAADKDVVRAGLIITPQIAVKVLQTPPGLDYKKLSVDNFYETTNITSDSLRNFAIDISNQGDILTKCKVYLTLSNLETLSEQTIAPQDVYLLPEISKEIKLSLPKDIQPGAYSLAAIVDYGDEYDLEGMEMEITISPKN</sequence>
<evidence type="ECO:0000313" key="3">
    <source>
        <dbReference type="Proteomes" id="UP000282985"/>
    </source>
</evidence>
<name>A0A434AGZ1_9BACT</name>
<proteinExistence type="predicted"/>
<evidence type="ECO:0000313" key="2">
    <source>
        <dbReference type="EMBL" id="RUT73652.1"/>
    </source>
</evidence>
<gene>
    <name evidence="2" type="ORF">DLK05_12565</name>
</gene>
<dbReference type="Proteomes" id="UP000282985">
    <property type="component" value="Unassembled WGS sequence"/>
</dbReference>
<dbReference type="RefSeq" id="WP_127344314.1">
    <property type="nucleotide sequence ID" value="NZ_RJJX01000018.1"/>
</dbReference>
<protein>
    <recommendedName>
        <fullName evidence="4">DUF3324 domain-containing protein</fullName>
    </recommendedName>
</protein>
<evidence type="ECO:0008006" key="4">
    <source>
        <dbReference type="Google" id="ProtNLM"/>
    </source>
</evidence>
<keyword evidence="1" id="KW-0732">Signal</keyword>
<feature type="chain" id="PRO_5019499073" description="DUF3324 domain-containing protein" evidence="1">
    <location>
        <begin position="20"/>
        <end position="270"/>
    </location>
</feature>
<reference evidence="2 3" key="1">
    <citation type="submission" date="2018-11" db="EMBL/GenBank/DDBJ databases">
        <title>Parancylomarina longa gen. nov., sp. nov., isolated from sediments of southern Okinawa.</title>
        <authorList>
            <person name="Fu T."/>
        </authorList>
    </citation>
    <scope>NUCLEOTIDE SEQUENCE [LARGE SCALE GENOMIC DNA]</scope>
    <source>
        <strain evidence="2 3">T3-2 S1-C</strain>
    </source>
</reference>
<organism evidence="2 3">
    <name type="scientific">Ancylomarina longa</name>
    <dbReference type="NCBI Taxonomy" id="2487017"/>
    <lineage>
        <taxon>Bacteria</taxon>
        <taxon>Pseudomonadati</taxon>
        <taxon>Bacteroidota</taxon>
        <taxon>Bacteroidia</taxon>
        <taxon>Marinilabiliales</taxon>
        <taxon>Marinifilaceae</taxon>
        <taxon>Ancylomarina</taxon>
    </lineage>
</organism>
<dbReference type="AlphaFoldDB" id="A0A434AGZ1"/>
<dbReference type="OrthoDB" id="1419910at2"/>